<dbReference type="PANTHER" id="PTHR43689">
    <property type="entry name" value="HYDROLASE"/>
    <property type="match status" value="1"/>
</dbReference>
<dbReference type="InterPro" id="IPR029058">
    <property type="entry name" value="AB_hydrolase_fold"/>
</dbReference>
<dbReference type="PANTHER" id="PTHR43689:SF8">
    <property type="entry name" value="ALPHA_BETA-HYDROLASES SUPERFAMILY PROTEIN"/>
    <property type="match status" value="1"/>
</dbReference>
<dbReference type="Pfam" id="PF12697">
    <property type="entry name" value="Abhydrolase_6"/>
    <property type="match status" value="1"/>
</dbReference>
<dbReference type="AlphaFoldDB" id="A0A7J0D697"/>
<feature type="domain" description="AB hydrolase-1" evidence="1">
    <location>
        <begin position="57"/>
        <end position="278"/>
    </location>
</feature>
<evidence type="ECO:0000313" key="3">
    <source>
        <dbReference type="Proteomes" id="UP000498740"/>
    </source>
</evidence>
<dbReference type="SUPFAM" id="SSF53474">
    <property type="entry name" value="alpha/beta-Hydrolases"/>
    <property type="match status" value="1"/>
</dbReference>
<dbReference type="Gene3D" id="3.40.50.1820">
    <property type="entry name" value="alpha/beta hydrolase"/>
    <property type="match status" value="1"/>
</dbReference>
<gene>
    <name evidence="2" type="ORF">Smic_85250</name>
</gene>
<accession>A0A7J0D697</accession>
<proteinExistence type="predicted"/>
<sequence>MTSIYKSPQAQQDVRRGCLERIARWDIPCTRREIATSAGRTSTLTAGPETDSRSPCVVLLPGTNMGAAQCLAAAEVLARVRRVTVVDLPGQPGLSTQQRPRSRRMDWYGRWLGEVLAQIGKGPVVLVGHSLGGAVALAGDSPRVIGRVILSSAGVTRLKVTTPVMAATLPWLLRPSVPRAARLLRHMSDPGHVPSSDLCVWMDLVARSCRTSLAPSPLPSAVLDQRRRQPILAVVGGGDPFLPPETLAPALSRRLGTELRVMDGAGHLLLEEKPDEVCTLVEEFCAGLRQH</sequence>
<dbReference type="InterPro" id="IPR000073">
    <property type="entry name" value="AB_hydrolase_1"/>
</dbReference>
<organism evidence="2 3">
    <name type="scientific">Streptomyces microflavus</name>
    <name type="common">Streptomyces lipmanii</name>
    <dbReference type="NCBI Taxonomy" id="1919"/>
    <lineage>
        <taxon>Bacteria</taxon>
        <taxon>Bacillati</taxon>
        <taxon>Actinomycetota</taxon>
        <taxon>Actinomycetes</taxon>
        <taxon>Kitasatosporales</taxon>
        <taxon>Streptomycetaceae</taxon>
        <taxon>Streptomyces</taxon>
    </lineage>
</organism>
<name>A0A7J0D697_STRMI</name>
<reference evidence="2 3" key="1">
    <citation type="submission" date="2020-05" db="EMBL/GenBank/DDBJ databases">
        <title>Whole genome shotgun sequence of Streptomyces microflavus NBRC 13062.</title>
        <authorList>
            <person name="Komaki H."/>
            <person name="Tamura T."/>
        </authorList>
    </citation>
    <scope>NUCLEOTIDE SEQUENCE [LARGE SCALE GENOMIC DNA]</scope>
    <source>
        <strain evidence="2 3">NBRC 13062</strain>
    </source>
</reference>
<comment type="caution">
    <text evidence="2">The sequence shown here is derived from an EMBL/GenBank/DDBJ whole genome shotgun (WGS) entry which is preliminary data.</text>
</comment>
<dbReference type="Proteomes" id="UP000498740">
    <property type="component" value="Unassembled WGS sequence"/>
</dbReference>
<keyword evidence="2" id="KW-0378">Hydrolase</keyword>
<evidence type="ECO:0000259" key="1">
    <source>
        <dbReference type="Pfam" id="PF12697"/>
    </source>
</evidence>
<evidence type="ECO:0000313" key="2">
    <source>
        <dbReference type="EMBL" id="GFN09969.1"/>
    </source>
</evidence>
<dbReference type="GO" id="GO:0016787">
    <property type="term" value="F:hydrolase activity"/>
    <property type="evidence" value="ECO:0007669"/>
    <property type="project" value="UniProtKB-KW"/>
</dbReference>
<protein>
    <submittedName>
        <fullName evidence="2">Alpha/beta hydrolase</fullName>
    </submittedName>
</protein>
<dbReference type="EMBL" id="BLWD01000004">
    <property type="protein sequence ID" value="GFN09969.1"/>
    <property type="molecule type" value="Genomic_DNA"/>
</dbReference>
<dbReference type="RefSeq" id="WP_032760994.1">
    <property type="nucleotide sequence ID" value="NZ_BMUG01000015.1"/>
</dbReference>